<evidence type="ECO:0000313" key="2">
    <source>
        <dbReference type="Proteomes" id="UP000053789"/>
    </source>
</evidence>
<proteinExistence type="predicted"/>
<dbReference type="HOGENOM" id="CLU_2096616_0_0_1"/>
<reference evidence="1" key="1">
    <citation type="submission" date="2015-01" db="EMBL/GenBank/DDBJ databases">
        <title>The Genome Sequence of Cladophialophora bantiana CBS 173.52.</title>
        <authorList>
            <consortium name="The Broad Institute Genomics Platform"/>
            <person name="Cuomo C."/>
            <person name="de Hoog S."/>
            <person name="Gorbushina A."/>
            <person name="Stielow B."/>
            <person name="Teixiera M."/>
            <person name="Abouelleil A."/>
            <person name="Chapman S.B."/>
            <person name="Priest M."/>
            <person name="Young S.K."/>
            <person name="Wortman J."/>
            <person name="Nusbaum C."/>
            <person name="Birren B."/>
        </authorList>
    </citation>
    <scope>NUCLEOTIDE SEQUENCE [LARGE SCALE GENOMIC DNA]</scope>
    <source>
        <strain evidence="1">CBS 173.52</strain>
    </source>
</reference>
<protein>
    <submittedName>
        <fullName evidence="1">Uncharacterized protein</fullName>
    </submittedName>
</protein>
<gene>
    <name evidence="1" type="ORF">Z519_03299</name>
</gene>
<dbReference type="AlphaFoldDB" id="A0A0D2F1Z0"/>
<evidence type="ECO:0000313" key="1">
    <source>
        <dbReference type="EMBL" id="KIW96231.1"/>
    </source>
</evidence>
<organism evidence="1 2">
    <name type="scientific">Cladophialophora bantiana (strain ATCC 10958 / CBS 173.52 / CDC B-1940 / NIH 8579)</name>
    <name type="common">Xylohypha bantiana</name>
    <dbReference type="NCBI Taxonomy" id="1442370"/>
    <lineage>
        <taxon>Eukaryota</taxon>
        <taxon>Fungi</taxon>
        <taxon>Dikarya</taxon>
        <taxon>Ascomycota</taxon>
        <taxon>Pezizomycotina</taxon>
        <taxon>Eurotiomycetes</taxon>
        <taxon>Chaetothyriomycetidae</taxon>
        <taxon>Chaetothyriales</taxon>
        <taxon>Herpotrichiellaceae</taxon>
        <taxon>Cladophialophora</taxon>
    </lineage>
</organism>
<dbReference type="RefSeq" id="XP_016622900.1">
    <property type="nucleotide sequence ID" value="XM_016761050.1"/>
</dbReference>
<dbReference type="EMBL" id="KN846983">
    <property type="protein sequence ID" value="KIW96231.1"/>
    <property type="molecule type" value="Genomic_DNA"/>
</dbReference>
<sequence>MILTKSSLQRRYYRLRSVASGNELHLTIESPVFRCEIADGPLGPKLSSPELFEDSNTHTQTELDWIGLLNYQFDFRMNVAQTPEVWALPLTQTGNHESASGNVPGFLRQKVGSGDI</sequence>
<dbReference type="VEuPathDB" id="FungiDB:Z519_03299"/>
<keyword evidence="2" id="KW-1185">Reference proteome</keyword>
<dbReference type="Proteomes" id="UP000053789">
    <property type="component" value="Unassembled WGS sequence"/>
</dbReference>
<accession>A0A0D2F1Z0</accession>
<name>A0A0D2F1Z0_CLAB1</name>
<dbReference type="GeneID" id="27696227"/>
<dbReference type="OrthoDB" id="10525047at2759"/>